<dbReference type="Pfam" id="PF01498">
    <property type="entry name" value="HTH_Tnp_Tc3_2"/>
    <property type="match status" value="1"/>
</dbReference>
<reference evidence="2" key="3">
    <citation type="submission" date="2025-09" db="UniProtKB">
        <authorList>
            <consortium name="Ensembl"/>
        </authorList>
    </citation>
    <scope>IDENTIFICATION</scope>
</reference>
<keyword evidence="3" id="KW-1185">Reference proteome</keyword>
<dbReference type="Ensembl" id="ENSAOCT00000052230.1">
    <property type="protein sequence ID" value="ENSAOCP00000038774.1"/>
    <property type="gene ID" value="ENSAOCG00000029175.1"/>
</dbReference>
<dbReference type="GO" id="GO:0006313">
    <property type="term" value="P:DNA transposition"/>
    <property type="evidence" value="ECO:0007669"/>
    <property type="project" value="InterPro"/>
</dbReference>
<proteinExistence type="predicted"/>
<dbReference type="InterPro" id="IPR052338">
    <property type="entry name" value="Transposase_5"/>
</dbReference>
<reference evidence="2" key="2">
    <citation type="submission" date="2025-08" db="UniProtKB">
        <authorList>
            <consortium name="Ensembl"/>
        </authorList>
    </citation>
    <scope>IDENTIFICATION</scope>
</reference>
<dbReference type="Gene3D" id="3.30.420.10">
    <property type="entry name" value="Ribonuclease H-like superfamily/Ribonuclease H"/>
    <property type="match status" value="1"/>
</dbReference>
<dbReference type="GO" id="GO:0003677">
    <property type="term" value="F:DNA binding"/>
    <property type="evidence" value="ECO:0007669"/>
    <property type="project" value="InterPro"/>
</dbReference>
<dbReference type="InterPro" id="IPR036397">
    <property type="entry name" value="RNaseH_sf"/>
</dbReference>
<organism evidence="2 3">
    <name type="scientific">Amphiprion ocellaris</name>
    <name type="common">Clown anemonefish</name>
    <dbReference type="NCBI Taxonomy" id="80972"/>
    <lineage>
        <taxon>Eukaryota</taxon>
        <taxon>Metazoa</taxon>
        <taxon>Chordata</taxon>
        <taxon>Craniata</taxon>
        <taxon>Vertebrata</taxon>
        <taxon>Euteleostomi</taxon>
        <taxon>Actinopterygii</taxon>
        <taxon>Neopterygii</taxon>
        <taxon>Teleostei</taxon>
        <taxon>Neoteleostei</taxon>
        <taxon>Acanthomorphata</taxon>
        <taxon>Ovalentaria</taxon>
        <taxon>Pomacentridae</taxon>
        <taxon>Amphiprion</taxon>
    </lineage>
</organism>
<accession>A0AAQ5XE21</accession>
<evidence type="ECO:0000313" key="3">
    <source>
        <dbReference type="Proteomes" id="UP001501940"/>
    </source>
</evidence>
<feature type="domain" description="Transposase Tc1-like" evidence="1">
    <location>
        <begin position="13"/>
        <end position="83"/>
    </location>
</feature>
<sequence length="175" mass="19736">MVRPTKTAAADGRNIVRVVKKDPKTVFSDISNNLQRAAVKVSQSTVHRRLHEQKNRGYTRRCKPLISKKNMKARLEFAMKYRDEAQKFWDRVLWTDETKRNLYQSNGKAKVWRKKGSAHDPKHTSSSVKHSGGNIIAWACTASSGMGSLIYIADVTHGGSSKMNSEVSETFCLPI</sequence>
<protein>
    <recommendedName>
        <fullName evidence="1">Transposase Tc1-like domain-containing protein</fullName>
    </recommendedName>
</protein>
<dbReference type="PANTHER" id="PTHR23022:SF135">
    <property type="entry name" value="SI:DKEY-77F5.3"/>
    <property type="match status" value="1"/>
</dbReference>
<dbReference type="Proteomes" id="UP001501940">
    <property type="component" value="Chromosome 11"/>
</dbReference>
<reference evidence="2 3" key="1">
    <citation type="submission" date="2022-01" db="EMBL/GenBank/DDBJ databases">
        <title>A chromosome-scale genome assembly of the false clownfish, Amphiprion ocellaris.</title>
        <authorList>
            <person name="Ryu T."/>
        </authorList>
    </citation>
    <scope>NUCLEOTIDE SEQUENCE [LARGE SCALE GENOMIC DNA]</scope>
</reference>
<dbReference type="AlphaFoldDB" id="A0AAQ5XE21"/>
<dbReference type="InterPro" id="IPR002492">
    <property type="entry name" value="Transposase_Tc1-like"/>
</dbReference>
<dbReference type="GO" id="GO:0015074">
    <property type="term" value="P:DNA integration"/>
    <property type="evidence" value="ECO:0007669"/>
    <property type="project" value="InterPro"/>
</dbReference>
<evidence type="ECO:0000259" key="1">
    <source>
        <dbReference type="Pfam" id="PF01498"/>
    </source>
</evidence>
<name>A0AAQ5XE21_AMPOC</name>
<dbReference type="GeneTree" id="ENSGT01120000271870"/>
<evidence type="ECO:0000313" key="2">
    <source>
        <dbReference type="Ensembl" id="ENSAOCP00000038774.1"/>
    </source>
</evidence>
<dbReference type="PANTHER" id="PTHR23022">
    <property type="entry name" value="TRANSPOSABLE ELEMENT-RELATED"/>
    <property type="match status" value="1"/>
</dbReference>